<dbReference type="SUPFAM" id="SSF55190">
    <property type="entry name" value="Arginyl-tRNA synthetase (ArgRS), N-terminal 'additional' domain"/>
    <property type="match status" value="1"/>
</dbReference>
<feature type="domain" description="Arginyl tRNA synthetase N-terminal" evidence="3">
    <location>
        <begin position="2"/>
        <end position="34"/>
    </location>
</feature>
<feature type="domain" description="Arginyl-tRNA synthetase catalytic core" evidence="2">
    <location>
        <begin position="43"/>
        <end position="112"/>
    </location>
</feature>
<dbReference type="GO" id="GO:0006420">
    <property type="term" value="P:arginyl-tRNA aminoacylation"/>
    <property type="evidence" value="ECO:0007669"/>
    <property type="project" value="InterPro"/>
</dbReference>
<dbReference type="GO" id="GO:0005737">
    <property type="term" value="C:cytoplasm"/>
    <property type="evidence" value="ECO:0007669"/>
    <property type="project" value="InterPro"/>
</dbReference>
<dbReference type="Pfam" id="PF03485">
    <property type="entry name" value="Arg_tRNA_synt_N"/>
    <property type="match status" value="1"/>
</dbReference>
<keyword evidence="1 4" id="KW-0436">Ligase</keyword>
<feature type="non-terminal residue" evidence="4">
    <location>
        <position position="121"/>
    </location>
</feature>
<organism evidence="4 5">
    <name type="scientific">Candidatus Portnoybacteria bacterium CG10_big_fil_rev_8_21_14_0_10_36_7</name>
    <dbReference type="NCBI Taxonomy" id="1974812"/>
    <lineage>
        <taxon>Bacteria</taxon>
        <taxon>Candidatus Portnoyibacteriota</taxon>
    </lineage>
</organism>
<dbReference type="Pfam" id="PF00750">
    <property type="entry name" value="tRNA-synt_1d"/>
    <property type="match status" value="1"/>
</dbReference>
<dbReference type="PANTHER" id="PTHR11956:SF5">
    <property type="entry name" value="ARGININE--TRNA LIGASE, CYTOPLASMIC"/>
    <property type="match status" value="1"/>
</dbReference>
<dbReference type="GO" id="GO:0004814">
    <property type="term" value="F:arginine-tRNA ligase activity"/>
    <property type="evidence" value="ECO:0007669"/>
    <property type="project" value="InterPro"/>
</dbReference>
<dbReference type="Gene3D" id="3.30.1360.70">
    <property type="entry name" value="Arginyl tRNA synthetase N-terminal domain"/>
    <property type="match status" value="1"/>
</dbReference>
<dbReference type="InterPro" id="IPR036695">
    <property type="entry name" value="Arg-tRNA-synth_N_sf"/>
</dbReference>
<dbReference type="Proteomes" id="UP000231450">
    <property type="component" value="Unassembled WGS sequence"/>
</dbReference>
<comment type="similarity">
    <text evidence="1">Belongs to the class-I aminoacyl-tRNA synthetase family.</text>
</comment>
<dbReference type="AlphaFoldDB" id="A0A2M8KD89"/>
<evidence type="ECO:0000259" key="2">
    <source>
        <dbReference type="Pfam" id="PF00750"/>
    </source>
</evidence>
<dbReference type="EMBL" id="PFDW01000074">
    <property type="protein sequence ID" value="PJE57892.1"/>
    <property type="molecule type" value="Genomic_DNA"/>
</dbReference>
<protein>
    <submittedName>
        <fullName evidence="4">Arginine--tRNA ligase</fullName>
    </submittedName>
</protein>
<sequence length="121" mass="13962">MEIAENIKKTIVELKVDYIEKIEVANPGYINFYLSKECLQGQIIKIIEEKEKFGELYEKKEKIMVEYSQPNTHKEFHIGHLRNVFIGSALVEVLRKAKYDVVSANYIGDTGSHIAKCLWGI</sequence>
<dbReference type="InterPro" id="IPR005148">
    <property type="entry name" value="Arg-tRNA-synth_N"/>
</dbReference>
<proteinExistence type="inferred from homology"/>
<keyword evidence="1" id="KW-0030">Aminoacyl-tRNA synthetase</keyword>
<dbReference type="InterPro" id="IPR001278">
    <property type="entry name" value="Arg-tRNA-ligase"/>
</dbReference>
<keyword evidence="1" id="KW-0067">ATP-binding</keyword>
<reference evidence="5" key="1">
    <citation type="submission" date="2017-09" db="EMBL/GenBank/DDBJ databases">
        <title>Depth-based differentiation of microbial function through sediment-hosted aquifers and enrichment of novel symbionts in the deep terrestrial subsurface.</title>
        <authorList>
            <person name="Probst A.J."/>
            <person name="Ladd B."/>
            <person name="Jarett J.K."/>
            <person name="Geller-Mcgrath D.E."/>
            <person name="Sieber C.M.K."/>
            <person name="Emerson J.B."/>
            <person name="Anantharaman K."/>
            <person name="Thomas B.C."/>
            <person name="Malmstrom R."/>
            <person name="Stieglmeier M."/>
            <person name="Klingl A."/>
            <person name="Woyke T."/>
            <person name="Ryan C.M."/>
            <person name="Banfield J.F."/>
        </authorList>
    </citation>
    <scope>NUCLEOTIDE SEQUENCE [LARGE SCALE GENOMIC DNA]</scope>
</reference>
<dbReference type="InterPro" id="IPR035684">
    <property type="entry name" value="ArgRS_core"/>
</dbReference>
<dbReference type="PANTHER" id="PTHR11956">
    <property type="entry name" value="ARGINYL-TRNA SYNTHETASE"/>
    <property type="match status" value="1"/>
</dbReference>
<keyword evidence="1" id="KW-0547">Nucleotide-binding</keyword>
<comment type="caution">
    <text evidence="4">The sequence shown here is derived from an EMBL/GenBank/DDBJ whole genome shotgun (WGS) entry which is preliminary data.</text>
</comment>
<evidence type="ECO:0000313" key="4">
    <source>
        <dbReference type="EMBL" id="PJE57892.1"/>
    </source>
</evidence>
<dbReference type="PRINTS" id="PR01038">
    <property type="entry name" value="TRNASYNTHARG"/>
</dbReference>
<dbReference type="Gene3D" id="3.40.50.620">
    <property type="entry name" value="HUPs"/>
    <property type="match status" value="1"/>
</dbReference>
<dbReference type="InterPro" id="IPR014729">
    <property type="entry name" value="Rossmann-like_a/b/a_fold"/>
</dbReference>
<evidence type="ECO:0000256" key="1">
    <source>
        <dbReference type="RuleBase" id="RU363038"/>
    </source>
</evidence>
<evidence type="ECO:0000313" key="5">
    <source>
        <dbReference type="Proteomes" id="UP000231450"/>
    </source>
</evidence>
<name>A0A2M8KD89_9BACT</name>
<keyword evidence="1" id="KW-0648">Protein biosynthesis</keyword>
<dbReference type="SUPFAM" id="SSF52374">
    <property type="entry name" value="Nucleotidylyl transferase"/>
    <property type="match status" value="1"/>
</dbReference>
<dbReference type="GO" id="GO:0005524">
    <property type="term" value="F:ATP binding"/>
    <property type="evidence" value="ECO:0007669"/>
    <property type="project" value="UniProtKB-KW"/>
</dbReference>
<evidence type="ECO:0000259" key="3">
    <source>
        <dbReference type="Pfam" id="PF03485"/>
    </source>
</evidence>
<accession>A0A2M8KD89</accession>
<gene>
    <name evidence="4" type="primary">argS</name>
    <name evidence="4" type="ORF">COU81_03735</name>
</gene>